<feature type="compositionally biased region" description="Basic and acidic residues" evidence="11">
    <location>
        <begin position="501"/>
        <end position="528"/>
    </location>
</feature>
<dbReference type="SUPFAM" id="SSF57667">
    <property type="entry name" value="beta-beta-alpha zinc fingers"/>
    <property type="match status" value="3"/>
</dbReference>
<comment type="subcellular location">
    <subcellularLocation>
        <location evidence="1">Nucleus</location>
    </subcellularLocation>
</comment>
<dbReference type="PANTHER" id="PTHR46105:SF5">
    <property type="entry name" value="ZINC FINGER AND BTB DOMAIN-CONTAINING PROTEIN 44 ISOFORM X1"/>
    <property type="match status" value="1"/>
</dbReference>
<feature type="region of interest" description="Disordered" evidence="11">
    <location>
        <begin position="501"/>
        <end position="555"/>
    </location>
</feature>
<reference evidence="14 15" key="1">
    <citation type="submission" date="2021-06" db="EMBL/GenBank/DDBJ databases">
        <authorList>
            <person name="Palmer J.M."/>
        </authorList>
    </citation>
    <scope>NUCLEOTIDE SEQUENCE [LARGE SCALE GENOMIC DNA]</scope>
    <source>
        <strain evidence="14 15">CL_MEX2019</strain>
        <tissue evidence="14">Muscle</tissue>
    </source>
</reference>
<feature type="domain" description="BTB" evidence="12">
    <location>
        <begin position="39"/>
        <end position="107"/>
    </location>
</feature>
<evidence type="ECO:0000313" key="14">
    <source>
        <dbReference type="EMBL" id="MED6283568.1"/>
    </source>
</evidence>
<evidence type="ECO:0000313" key="15">
    <source>
        <dbReference type="Proteomes" id="UP001352852"/>
    </source>
</evidence>
<evidence type="ECO:0000256" key="7">
    <source>
        <dbReference type="ARBA" id="ARBA00023125"/>
    </source>
</evidence>
<protein>
    <recommendedName>
        <fullName evidence="16">POZ/BTB and AT hook containing zinc finger 1</fullName>
    </recommendedName>
</protein>
<dbReference type="Pfam" id="PF00096">
    <property type="entry name" value="zf-C2H2"/>
    <property type="match status" value="3"/>
</dbReference>
<gene>
    <name evidence="14" type="ORF">CHARACLAT_010199</name>
</gene>
<dbReference type="InterPro" id="IPR036236">
    <property type="entry name" value="Znf_C2H2_sf"/>
</dbReference>
<dbReference type="PROSITE" id="PS50097">
    <property type="entry name" value="BTB"/>
    <property type="match status" value="1"/>
</dbReference>
<dbReference type="Proteomes" id="UP001352852">
    <property type="component" value="Unassembled WGS sequence"/>
</dbReference>
<dbReference type="SMART" id="SM00225">
    <property type="entry name" value="BTB"/>
    <property type="match status" value="1"/>
</dbReference>
<dbReference type="PROSITE" id="PS00028">
    <property type="entry name" value="ZINC_FINGER_C2H2_1"/>
    <property type="match status" value="6"/>
</dbReference>
<sequence>MEKVSEPSWTSSYTYQVSKHSAEMLHNLNVQRKDGGRFCDVILRVGEESFPAHKAVLAACSEYFESVFGRQAEGEGDAKELEMHTISPRVFKDILDFAYTSRIVVRLECFPELMTAAKFLLMRSVIEICQEVIKQSNVQILVPTARGGEASLFQAAGATELGFPVAQQELLNGTGILLNGQGFVNSTQMHINVSEDTPAVLLEDGGESSVPMLEPVEGLSGSPSAEIMGSMFHHDAGSPASKRARGRPKKEAVLFNHINQKDNGQLFPCGACGKAFTEASRLKNHEAQHGASTGGVHSLGDGLSTPGGLSLLSQPGLLENGVQLPVGLALDNNRKRERTRRHVGCDICGKVFRDVYHLNRHKLSHSGEKPYACPVCGLRFKRKDRMSYHVRSHDGSVGKPYVCQSCGKGFSRPDHLNGHIKQVHTTERPHKCQICNASFATRDRLRSHLACHEDKIPCKVCGKFLRAAYMTDHLKKHSEGTHNYCGICNKDGQENVGKCPHLESEESDTSLRELSNVRELKSPTKSDGPELEEPSLACNGAPTTVLGSPDTSKANADPEKKFICGICGQAFRTKSYLNKHQHRVHKAQRTHGVSGSGLSEMAPSLTSPFSPQQNMSLLESFGFQIVQSAFASSLVDAEAGQSGIDFGGK</sequence>
<proteinExistence type="predicted"/>
<dbReference type="InterPro" id="IPR050457">
    <property type="entry name" value="ZnFinger_BTB_dom_contain"/>
</dbReference>
<dbReference type="Gene3D" id="3.30.160.60">
    <property type="entry name" value="Classic Zinc Finger"/>
    <property type="match status" value="5"/>
</dbReference>
<feature type="domain" description="C2H2-type" evidence="13">
    <location>
        <begin position="267"/>
        <end position="294"/>
    </location>
</feature>
<keyword evidence="2" id="KW-0479">Metal-binding</keyword>
<feature type="domain" description="C2H2-type" evidence="13">
    <location>
        <begin position="343"/>
        <end position="370"/>
    </location>
</feature>
<feature type="domain" description="C2H2-type" evidence="13">
    <location>
        <begin position="562"/>
        <end position="590"/>
    </location>
</feature>
<evidence type="ECO:0000256" key="8">
    <source>
        <dbReference type="ARBA" id="ARBA00023163"/>
    </source>
</evidence>
<dbReference type="Pfam" id="PF13894">
    <property type="entry name" value="zf-C2H2_4"/>
    <property type="match status" value="1"/>
</dbReference>
<evidence type="ECO:0000256" key="11">
    <source>
        <dbReference type="SAM" id="MobiDB-lite"/>
    </source>
</evidence>
<keyword evidence="7" id="KW-0238">DNA-binding</keyword>
<dbReference type="Pfam" id="PF00651">
    <property type="entry name" value="BTB"/>
    <property type="match status" value="1"/>
</dbReference>
<dbReference type="PROSITE" id="PS50157">
    <property type="entry name" value="ZINC_FINGER_C2H2_2"/>
    <property type="match status" value="6"/>
</dbReference>
<dbReference type="InterPro" id="IPR000210">
    <property type="entry name" value="BTB/POZ_dom"/>
</dbReference>
<evidence type="ECO:0000256" key="3">
    <source>
        <dbReference type="ARBA" id="ARBA00022737"/>
    </source>
</evidence>
<dbReference type="InterPro" id="IPR011333">
    <property type="entry name" value="SKP1/BTB/POZ_sf"/>
</dbReference>
<evidence type="ECO:0008006" key="16">
    <source>
        <dbReference type="Google" id="ProtNLM"/>
    </source>
</evidence>
<dbReference type="Gene3D" id="3.30.710.10">
    <property type="entry name" value="Potassium Channel Kv1.1, Chain A"/>
    <property type="match status" value="1"/>
</dbReference>
<dbReference type="PANTHER" id="PTHR46105">
    <property type="entry name" value="AGAP004733-PA"/>
    <property type="match status" value="1"/>
</dbReference>
<evidence type="ECO:0000256" key="9">
    <source>
        <dbReference type="ARBA" id="ARBA00023242"/>
    </source>
</evidence>
<feature type="region of interest" description="Disordered" evidence="11">
    <location>
        <begin position="586"/>
        <end position="607"/>
    </location>
</feature>
<comment type="caution">
    <text evidence="14">The sequence shown here is derived from an EMBL/GenBank/DDBJ whole genome shotgun (WGS) entry which is preliminary data.</text>
</comment>
<evidence type="ECO:0000256" key="5">
    <source>
        <dbReference type="ARBA" id="ARBA00022833"/>
    </source>
</evidence>
<feature type="domain" description="C2H2-type" evidence="13">
    <location>
        <begin position="401"/>
        <end position="429"/>
    </location>
</feature>
<dbReference type="Pfam" id="PF13912">
    <property type="entry name" value="zf-C2H2_6"/>
    <property type="match status" value="1"/>
</dbReference>
<dbReference type="CDD" id="cd18207">
    <property type="entry name" value="BTB_POZ_ZBTB19_PATZ1"/>
    <property type="match status" value="1"/>
</dbReference>
<keyword evidence="8" id="KW-0804">Transcription</keyword>
<keyword evidence="15" id="KW-1185">Reference proteome</keyword>
<feature type="domain" description="C2H2-type" evidence="13">
    <location>
        <begin position="371"/>
        <end position="398"/>
    </location>
</feature>
<dbReference type="EMBL" id="JAHUTJ010049829">
    <property type="protein sequence ID" value="MED6283568.1"/>
    <property type="molecule type" value="Genomic_DNA"/>
</dbReference>
<keyword evidence="4 10" id="KW-0863">Zinc-finger</keyword>
<dbReference type="SMART" id="SM00355">
    <property type="entry name" value="ZnF_C2H2"/>
    <property type="match status" value="7"/>
</dbReference>
<evidence type="ECO:0000256" key="6">
    <source>
        <dbReference type="ARBA" id="ARBA00023015"/>
    </source>
</evidence>
<evidence type="ECO:0000256" key="4">
    <source>
        <dbReference type="ARBA" id="ARBA00022771"/>
    </source>
</evidence>
<organism evidence="14 15">
    <name type="scientific">Characodon lateralis</name>
    <dbReference type="NCBI Taxonomy" id="208331"/>
    <lineage>
        <taxon>Eukaryota</taxon>
        <taxon>Metazoa</taxon>
        <taxon>Chordata</taxon>
        <taxon>Craniata</taxon>
        <taxon>Vertebrata</taxon>
        <taxon>Euteleostomi</taxon>
        <taxon>Actinopterygii</taxon>
        <taxon>Neopterygii</taxon>
        <taxon>Teleostei</taxon>
        <taxon>Neoteleostei</taxon>
        <taxon>Acanthomorphata</taxon>
        <taxon>Ovalentaria</taxon>
        <taxon>Atherinomorphae</taxon>
        <taxon>Cyprinodontiformes</taxon>
        <taxon>Goodeidae</taxon>
        <taxon>Characodon</taxon>
    </lineage>
</organism>
<evidence type="ECO:0000259" key="13">
    <source>
        <dbReference type="PROSITE" id="PS50157"/>
    </source>
</evidence>
<evidence type="ECO:0000259" key="12">
    <source>
        <dbReference type="PROSITE" id="PS50097"/>
    </source>
</evidence>
<keyword evidence="5" id="KW-0862">Zinc</keyword>
<keyword evidence="3" id="KW-0677">Repeat</keyword>
<keyword evidence="6" id="KW-0805">Transcription regulation</keyword>
<feature type="domain" description="C2H2-type" evidence="13">
    <location>
        <begin position="430"/>
        <end position="457"/>
    </location>
</feature>
<evidence type="ECO:0000256" key="1">
    <source>
        <dbReference type="ARBA" id="ARBA00004123"/>
    </source>
</evidence>
<evidence type="ECO:0000256" key="10">
    <source>
        <dbReference type="PROSITE-ProRule" id="PRU00042"/>
    </source>
</evidence>
<keyword evidence="9" id="KW-0539">Nucleus</keyword>
<dbReference type="Pfam" id="PF16637">
    <property type="entry name" value="zf-C2H2_assoc3"/>
    <property type="match status" value="1"/>
</dbReference>
<dbReference type="SUPFAM" id="SSF54695">
    <property type="entry name" value="POZ domain"/>
    <property type="match status" value="1"/>
</dbReference>
<feature type="compositionally biased region" description="Polar residues" evidence="11">
    <location>
        <begin position="541"/>
        <end position="554"/>
    </location>
</feature>
<accession>A0ABU7E8H6</accession>
<dbReference type="InterPro" id="IPR013087">
    <property type="entry name" value="Znf_C2H2_type"/>
</dbReference>
<name>A0ABU7E8H6_9TELE</name>
<evidence type="ECO:0000256" key="2">
    <source>
        <dbReference type="ARBA" id="ARBA00022723"/>
    </source>
</evidence>